<dbReference type="EMBL" id="REGN01010626">
    <property type="protein sequence ID" value="RMZ98678.1"/>
    <property type="molecule type" value="Genomic_DNA"/>
</dbReference>
<keyword evidence="1" id="KW-0695">RNA-directed DNA polymerase</keyword>
<keyword evidence="2" id="KW-1185">Reference proteome</keyword>
<dbReference type="Proteomes" id="UP000276133">
    <property type="component" value="Unassembled WGS sequence"/>
</dbReference>
<dbReference type="PANTHER" id="PTHR31635">
    <property type="entry name" value="REVERSE TRANSCRIPTASE DOMAIN-CONTAINING PROTEIN-RELATED"/>
    <property type="match status" value="1"/>
</dbReference>
<accession>A0A3M7PI39</accession>
<dbReference type="AlphaFoldDB" id="A0A3M7PI39"/>
<dbReference type="GO" id="GO:0003964">
    <property type="term" value="F:RNA-directed DNA polymerase activity"/>
    <property type="evidence" value="ECO:0007669"/>
    <property type="project" value="UniProtKB-KW"/>
</dbReference>
<comment type="caution">
    <text evidence="1">The sequence shown here is derived from an EMBL/GenBank/DDBJ whole genome shotgun (WGS) entry which is preliminary data.</text>
</comment>
<keyword evidence="1" id="KW-0808">Transferase</keyword>
<keyword evidence="1" id="KW-0548">Nucleotidyltransferase</keyword>
<evidence type="ECO:0000313" key="1">
    <source>
        <dbReference type="EMBL" id="RMZ98678.1"/>
    </source>
</evidence>
<protein>
    <submittedName>
        <fullName evidence="1">RNA-directed DNA polymerase from mobile element jockey-like</fullName>
    </submittedName>
</protein>
<dbReference type="OrthoDB" id="7695642at2759"/>
<organism evidence="1 2">
    <name type="scientific">Brachionus plicatilis</name>
    <name type="common">Marine rotifer</name>
    <name type="synonym">Brachionus muelleri</name>
    <dbReference type="NCBI Taxonomy" id="10195"/>
    <lineage>
        <taxon>Eukaryota</taxon>
        <taxon>Metazoa</taxon>
        <taxon>Spiralia</taxon>
        <taxon>Gnathifera</taxon>
        <taxon>Rotifera</taxon>
        <taxon>Eurotatoria</taxon>
        <taxon>Monogononta</taxon>
        <taxon>Pseudotrocha</taxon>
        <taxon>Ploima</taxon>
        <taxon>Brachionidae</taxon>
        <taxon>Brachionus</taxon>
    </lineage>
</organism>
<dbReference type="PANTHER" id="PTHR31635:SF196">
    <property type="entry name" value="REVERSE TRANSCRIPTASE DOMAIN-CONTAINING PROTEIN-RELATED"/>
    <property type="match status" value="1"/>
</dbReference>
<name>A0A3M7PI39_BRAPC</name>
<evidence type="ECO:0000313" key="2">
    <source>
        <dbReference type="Proteomes" id="UP000276133"/>
    </source>
</evidence>
<sequence>MEKVELFGKLLDETFKDKNLNNYDNKHKEKVEEEVANYLTKERSNEASFKISELEQAINKLNISLAPGPDNIHNLYLINSSDDFRKLILDLLNLSARTNALPNAWKITRISMIPKKKANSTSPKDYRPVSVTSCL</sequence>
<feature type="non-terminal residue" evidence="1">
    <location>
        <position position="135"/>
    </location>
</feature>
<proteinExistence type="predicted"/>
<gene>
    <name evidence="1" type="ORF">BpHYR1_050459</name>
</gene>
<dbReference type="STRING" id="10195.A0A3M7PI39"/>
<reference evidence="1 2" key="1">
    <citation type="journal article" date="2018" name="Sci. Rep.">
        <title>Genomic signatures of local adaptation to the degree of environmental predictability in rotifers.</title>
        <authorList>
            <person name="Franch-Gras L."/>
            <person name="Hahn C."/>
            <person name="Garcia-Roger E.M."/>
            <person name="Carmona M.J."/>
            <person name="Serra M."/>
            <person name="Gomez A."/>
        </authorList>
    </citation>
    <scope>NUCLEOTIDE SEQUENCE [LARGE SCALE GENOMIC DNA]</scope>
    <source>
        <strain evidence="1">HYR1</strain>
    </source>
</reference>